<sequence>MTVGFEGLFGGKPAKRPAQSPKIPARNYRSRIASVRAFSTGFSR</sequence>
<gene>
    <name evidence="1" type="ORF">PS833_04076</name>
</gene>
<reference evidence="1 2" key="1">
    <citation type="submission" date="2019-09" db="EMBL/GenBank/DDBJ databases">
        <authorList>
            <person name="Chandra G."/>
            <person name="Truman W A."/>
        </authorList>
    </citation>
    <scope>NUCLEOTIDE SEQUENCE [LARGE SCALE GENOMIC DNA]</scope>
    <source>
        <strain evidence="1">PS833</strain>
    </source>
</reference>
<name>A0A5E7DSJ8_PSEFL</name>
<accession>A0A5E7DSJ8</accession>
<evidence type="ECO:0000313" key="2">
    <source>
        <dbReference type="Proteomes" id="UP000409037"/>
    </source>
</evidence>
<dbReference type="EMBL" id="CABVHU010000011">
    <property type="protein sequence ID" value="VVO19471.1"/>
    <property type="molecule type" value="Genomic_DNA"/>
</dbReference>
<organism evidence="1 2">
    <name type="scientific">Pseudomonas fluorescens</name>
    <dbReference type="NCBI Taxonomy" id="294"/>
    <lineage>
        <taxon>Bacteria</taxon>
        <taxon>Pseudomonadati</taxon>
        <taxon>Pseudomonadota</taxon>
        <taxon>Gammaproteobacteria</taxon>
        <taxon>Pseudomonadales</taxon>
        <taxon>Pseudomonadaceae</taxon>
        <taxon>Pseudomonas</taxon>
    </lineage>
</organism>
<dbReference type="AlphaFoldDB" id="A0A5E7DSJ8"/>
<evidence type="ECO:0000313" key="1">
    <source>
        <dbReference type="EMBL" id="VVO19471.1"/>
    </source>
</evidence>
<protein>
    <submittedName>
        <fullName evidence="1">Uncharacterized protein</fullName>
    </submittedName>
</protein>
<dbReference type="Proteomes" id="UP000409037">
    <property type="component" value="Unassembled WGS sequence"/>
</dbReference>
<proteinExistence type="predicted"/>